<dbReference type="PANTHER" id="PTHR42678:SF34">
    <property type="entry name" value="OS04G0183300 PROTEIN"/>
    <property type="match status" value="1"/>
</dbReference>
<comment type="caution">
    <text evidence="2">The sequence shown here is derived from an EMBL/GenBank/DDBJ whole genome shotgun (WGS) entry which is preliminary data.</text>
</comment>
<gene>
    <name evidence="2" type="ORF">Rhe02_36090</name>
</gene>
<protein>
    <submittedName>
        <fullName evidence="2">Amidase</fullName>
    </submittedName>
</protein>
<dbReference type="Gene3D" id="3.90.1300.10">
    <property type="entry name" value="Amidase signature (AS) domain"/>
    <property type="match status" value="1"/>
</dbReference>
<dbReference type="AlphaFoldDB" id="A0A8J3Q992"/>
<dbReference type="RefSeq" id="WP_203909394.1">
    <property type="nucleotide sequence ID" value="NZ_BONY01000020.1"/>
</dbReference>
<proteinExistence type="predicted"/>
<evidence type="ECO:0000313" key="3">
    <source>
        <dbReference type="Proteomes" id="UP000612899"/>
    </source>
</evidence>
<dbReference type="EMBL" id="BONY01000020">
    <property type="protein sequence ID" value="GIH05542.1"/>
    <property type="molecule type" value="Genomic_DNA"/>
</dbReference>
<dbReference type="SUPFAM" id="SSF75304">
    <property type="entry name" value="Amidase signature (AS) enzymes"/>
    <property type="match status" value="1"/>
</dbReference>
<feature type="domain" description="Amidase" evidence="1">
    <location>
        <begin position="28"/>
        <end position="415"/>
    </location>
</feature>
<dbReference type="InterPro" id="IPR036928">
    <property type="entry name" value="AS_sf"/>
</dbReference>
<dbReference type="Pfam" id="PF01425">
    <property type="entry name" value="Amidase"/>
    <property type="match status" value="1"/>
</dbReference>
<dbReference type="InterPro" id="IPR023631">
    <property type="entry name" value="Amidase_dom"/>
</dbReference>
<organism evidence="2 3">
    <name type="scientific">Rhizocola hellebori</name>
    <dbReference type="NCBI Taxonomy" id="1392758"/>
    <lineage>
        <taxon>Bacteria</taxon>
        <taxon>Bacillati</taxon>
        <taxon>Actinomycetota</taxon>
        <taxon>Actinomycetes</taxon>
        <taxon>Micromonosporales</taxon>
        <taxon>Micromonosporaceae</taxon>
        <taxon>Rhizocola</taxon>
    </lineage>
</organism>
<name>A0A8J3Q992_9ACTN</name>
<evidence type="ECO:0000259" key="1">
    <source>
        <dbReference type="Pfam" id="PF01425"/>
    </source>
</evidence>
<sequence>MTIPDLAGVTVAQLRALLETGKVTSQTLVEAHLAQISRYDAAFGAIRCLASSAFDEAAQSDRTRRELGPRSPIEGIPVLVKDNIDVAGLPTTAGALALEHNMPTTDAPIITALREAGAIILGKTNLSEMANFLTEEMPSGYSSLGGQVLNPYDTSITPSGSSSGCGAAAALGFAPLTVGTETDGSITSPAAQQSIVGMKPTLGLVSRTGIVPIAPSQDTAGPMTRTVADAAQLLAAIAGPDPADPATNDAQAVAAALRELVLDAQALHGTRIGVVRQDPEPDDKPDPAADKVHDAALTALRDAGAHLVEVSLPSWSRDDEITVLHYEFAPSVERYLAGVGPHAQMRSLADIQAWNNANAGKALKFRQVHVDIAVAVDHDRDRDAYQQARERDLKFANDNLLAALGDTLDCLVFPGASGCSWAARAGWPSIVVPAGYRADNRRPVGIMLVSRPWTDARLLQLAYALEQAHPLRRTPFEINPAAMRRL</sequence>
<evidence type="ECO:0000313" key="2">
    <source>
        <dbReference type="EMBL" id="GIH05542.1"/>
    </source>
</evidence>
<dbReference type="PANTHER" id="PTHR42678">
    <property type="entry name" value="AMIDASE"/>
    <property type="match status" value="1"/>
</dbReference>
<accession>A0A8J3Q992</accession>
<dbReference type="Proteomes" id="UP000612899">
    <property type="component" value="Unassembled WGS sequence"/>
</dbReference>
<keyword evidence="3" id="KW-1185">Reference proteome</keyword>
<reference evidence="2" key="1">
    <citation type="submission" date="2021-01" db="EMBL/GenBank/DDBJ databases">
        <title>Whole genome shotgun sequence of Rhizocola hellebori NBRC 109834.</title>
        <authorList>
            <person name="Komaki H."/>
            <person name="Tamura T."/>
        </authorList>
    </citation>
    <scope>NUCLEOTIDE SEQUENCE</scope>
    <source>
        <strain evidence="2">NBRC 109834</strain>
    </source>
</reference>